<keyword evidence="4" id="KW-1185">Reference proteome</keyword>
<feature type="signal peptide" evidence="1">
    <location>
        <begin position="1"/>
        <end position="17"/>
    </location>
</feature>
<evidence type="ECO:0000259" key="2">
    <source>
        <dbReference type="Pfam" id="PF24748"/>
    </source>
</evidence>
<reference evidence="3 4" key="1">
    <citation type="submission" date="2024-06" db="EMBL/GenBank/DDBJ databases">
        <authorList>
            <person name="Pan Q."/>
            <person name="Wen M."/>
            <person name="Jouanno E."/>
            <person name="Zahm M."/>
            <person name="Klopp C."/>
            <person name="Cabau C."/>
            <person name="Louis A."/>
            <person name="Berthelot C."/>
            <person name="Parey E."/>
            <person name="Roest Crollius H."/>
            <person name="Montfort J."/>
            <person name="Robinson-Rechavi M."/>
            <person name="Bouchez O."/>
            <person name="Lampietro C."/>
            <person name="Lopez Roques C."/>
            <person name="Donnadieu C."/>
            <person name="Postlethwait J."/>
            <person name="Bobe J."/>
            <person name="Verreycken H."/>
            <person name="Guiguen Y."/>
        </authorList>
    </citation>
    <scope>NUCLEOTIDE SEQUENCE [LARGE SCALE GENOMIC DNA]</scope>
    <source>
        <strain evidence="3">Up_M1</strain>
        <tissue evidence="3">Testis</tissue>
    </source>
</reference>
<gene>
    <name evidence="3" type="ORF">UPYG_G00196500</name>
</gene>
<dbReference type="Proteomes" id="UP001557470">
    <property type="component" value="Unassembled WGS sequence"/>
</dbReference>
<dbReference type="AlphaFoldDB" id="A0ABD0X7T3"/>
<organism evidence="3 4">
    <name type="scientific">Umbra pygmaea</name>
    <name type="common">Eastern mudminnow</name>
    <dbReference type="NCBI Taxonomy" id="75934"/>
    <lineage>
        <taxon>Eukaryota</taxon>
        <taxon>Metazoa</taxon>
        <taxon>Chordata</taxon>
        <taxon>Craniata</taxon>
        <taxon>Vertebrata</taxon>
        <taxon>Euteleostomi</taxon>
        <taxon>Actinopterygii</taxon>
        <taxon>Neopterygii</taxon>
        <taxon>Teleostei</taxon>
        <taxon>Protacanthopterygii</taxon>
        <taxon>Esociformes</taxon>
        <taxon>Umbridae</taxon>
        <taxon>Umbra</taxon>
    </lineage>
</organism>
<dbReference type="EMBL" id="JAGEUA010000006">
    <property type="protein sequence ID" value="KAL0972923.1"/>
    <property type="molecule type" value="Genomic_DNA"/>
</dbReference>
<dbReference type="InterPro" id="IPR055284">
    <property type="entry name" value="Galaxin-like"/>
</dbReference>
<comment type="caution">
    <text evidence="3">The sequence shown here is derived from an EMBL/GenBank/DDBJ whole genome shotgun (WGS) entry which is preliminary data.</text>
</comment>
<name>A0ABD0X7T3_UMBPY</name>
<feature type="domain" description="Galaxin-like repeats" evidence="2">
    <location>
        <begin position="41"/>
        <end position="142"/>
    </location>
</feature>
<feature type="domain" description="Galaxin-like repeats" evidence="2">
    <location>
        <begin position="289"/>
        <end position="416"/>
    </location>
</feature>
<dbReference type="PANTHER" id="PTHR34490:SF3">
    <property type="entry name" value="GALAXIN-LIKE ISOFORM X2"/>
    <property type="match status" value="1"/>
</dbReference>
<sequence length="555" mass="60312">MIISVLVFACLSLPCYSRHGRLIGFGQSASGLTTSSDSPCRSNSVCGGLDHDILEFTCCEGKPHKGAGLSCCGKEAFITTQASCCKGKVNMNLSQRVSDCCGDTAYDPLNQLCCDSRILTKNKPHSKCCGKVIYDDHQLCCRKGEQYVHPKSSIHDVCCGNQTYNKENKCCCSDLIPTDKSPNEICCMSKERDKRNSIPGVESSGREVSTTVQKFSQGTPSHLSGLAACSKVNTPDGQMCCAGKLSNRVHGKNLCCGETPYGEADEGVLCCNNTLHHGMKDGQRCSPSGHIYRPSTELVCGSKLNYAGKHCCGENTYDPKTEICCNGHRHIRSGNMSCCGVTAYNTSSLQKKCCAGTLYDWQGRESQCCGNILIEAGSNQTCCSASGLALVYNTQPGFTCCGFHYTNASLWSCCAGVLHPNLKPNTTKKNNDPGHKLLPLGDLTLEDLCYKNGMVETVSVENNIRSIVMVNTMLKMASENRVQALRYPHYLTLPDHCGSPELVPGNTYIWVKTPSMETSFISDLSNYSSPLHSILSMCGHLILPRRHHLSSFNKT</sequence>
<keyword evidence="1" id="KW-0732">Signal</keyword>
<accession>A0ABD0X7T3</accession>
<evidence type="ECO:0000313" key="3">
    <source>
        <dbReference type="EMBL" id="KAL0972923.1"/>
    </source>
</evidence>
<evidence type="ECO:0000313" key="4">
    <source>
        <dbReference type="Proteomes" id="UP001557470"/>
    </source>
</evidence>
<dbReference type="PANTHER" id="PTHR34490">
    <property type="entry name" value="PROTEIN CBG12054-RELATED"/>
    <property type="match status" value="1"/>
</dbReference>
<protein>
    <recommendedName>
        <fullName evidence="2">Galaxin-like repeats domain-containing protein</fullName>
    </recommendedName>
</protein>
<evidence type="ECO:0000256" key="1">
    <source>
        <dbReference type="SAM" id="SignalP"/>
    </source>
</evidence>
<feature type="chain" id="PRO_5044824618" description="Galaxin-like repeats domain-containing protein" evidence="1">
    <location>
        <begin position="18"/>
        <end position="555"/>
    </location>
</feature>
<proteinExistence type="predicted"/>
<dbReference type="InterPro" id="IPR056601">
    <property type="entry name" value="Galaxin_dom"/>
</dbReference>
<dbReference type="Pfam" id="PF24748">
    <property type="entry name" value="Galaxin_repeat"/>
    <property type="match status" value="2"/>
</dbReference>